<dbReference type="STRING" id="684364.F4PDJ9"/>
<evidence type="ECO:0000313" key="5">
    <source>
        <dbReference type="EMBL" id="EGF76691.1"/>
    </source>
</evidence>
<keyword evidence="3" id="KW-0677">Repeat</keyword>
<evidence type="ECO:0000256" key="4">
    <source>
        <dbReference type="PROSITE-ProRule" id="PRU00221"/>
    </source>
</evidence>
<dbReference type="SUPFAM" id="SSF50978">
    <property type="entry name" value="WD40 repeat-like"/>
    <property type="match status" value="1"/>
</dbReference>
<dbReference type="Proteomes" id="UP000007241">
    <property type="component" value="Unassembled WGS sequence"/>
</dbReference>
<feature type="repeat" description="WD" evidence="4">
    <location>
        <begin position="192"/>
        <end position="233"/>
    </location>
</feature>
<dbReference type="CDD" id="cd00200">
    <property type="entry name" value="WD40"/>
    <property type="match status" value="1"/>
</dbReference>
<feature type="repeat" description="WD" evidence="4">
    <location>
        <begin position="106"/>
        <end position="151"/>
    </location>
</feature>
<dbReference type="HOGENOM" id="CLU_000288_57_4_1"/>
<sequence>MMQTDGMGPNISTDEDHFFQSDLSLKQQLARKEKQIQFGSKGFPLQLPSKVLAMELVQCLDQDTSNQDIKEGEREWIPKGVCAYVGESGHVARKINLQSGAMIRVFKGHSGPVTSLAILYDTKGKDSILFTGSWDKTIRKWNTENANQLFCISFHNDFVKSVCLFGDVLYSASTDKTICQWDGNTGKHVKTMRGHTRGVETILVTQDGSTLFSASSDGSIRKWDTATGKEVAVLNGHDTSVYGLALSEDESELWSASADKTARRWDLETNACTATFEHPDFVRSVLIVEDHGIVITGCRDENMRMWNTATDKCVKTIEAHTGEVSSIKYTGKHTILSGSLDNTIRFWSITQELSQELLTKHSNKTVKTASLTQASKERVESTALISEQEERELAELMENEEK</sequence>
<dbReference type="PANTHER" id="PTHR19849:SF0">
    <property type="entry name" value="PHOSPHOLIPASE A-2-ACTIVATING PROTEIN"/>
    <property type="match status" value="1"/>
</dbReference>
<dbReference type="AlphaFoldDB" id="F4PDJ9"/>
<evidence type="ECO:0000256" key="2">
    <source>
        <dbReference type="ARBA" id="ARBA00022574"/>
    </source>
</evidence>
<feature type="repeat" description="WD" evidence="4">
    <location>
        <begin position="317"/>
        <end position="349"/>
    </location>
</feature>
<evidence type="ECO:0000256" key="3">
    <source>
        <dbReference type="ARBA" id="ARBA00022737"/>
    </source>
</evidence>
<keyword evidence="1" id="KW-0963">Cytoplasm</keyword>
<dbReference type="Gene3D" id="2.130.10.10">
    <property type="entry name" value="YVTN repeat-like/Quinoprotein amine dehydrogenase"/>
    <property type="match status" value="3"/>
</dbReference>
<reference evidence="5 6" key="1">
    <citation type="submission" date="2009-12" db="EMBL/GenBank/DDBJ databases">
        <title>The draft genome of Batrachochytrium dendrobatidis.</title>
        <authorList>
            <consortium name="US DOE Joint Genome Institute (JGI-PGF)"/>
            <person name="Kuo A."/>
            <person name="Salamov A."/>
            <person name="Schmutz J."/>
            <person name="Lucas S."/>
            <person name="Pitluck S."/>
            <person name="Rosenblum E."/>
            <person name="Stajich J."/>
            <person name="Eisen M."/>
            <person name="Grigoriev I.V."/>
        </authorList>
    </citation>
    <scope>NUCLEOTIDE SEQUENCE [LARGE SCALE GENOMIC DNA]</scope>
    <source>
        <strain evidence="6">JAM81 / FGSC 10211</strain>
    </source>
</reference>
<proteinExistence type="predicted"/>
<keyword evidence="2 4" id="KW-0853">WD repeat</keyword>
<dbReference type="OMA" id="TIRTWPL"/>
<feature type="repeat" description="WD" evidence="4">
    <location>
        <begin position="234"/>
        <end position="275"/>
    </location>
</feature>
<keyword evidence="6" id="KW-1185">Reference proteome</keyword>
<organism evidence="5 6">
    <name type="scientific">Batrachochytrium dendrobatidis (strain JAM81 / FGSC 10211)</name>
    <name type="common">Frog chytrid fungus</name>
    <dbReference type="NCBI Taxonomy" id="684364"/>
    <lineage>
        <taxon>Eukaryota</taxon>
        <taxon>Fungi</taxon>
        <taxon>Fungi incertae sedis</taxon>
        <taxon>Chytridiomycota</taxon>
        <taxon>Chytridiomycota incertae sedis</taxon>
        <taxon>Chytridiomycetes</taxon>
        <taxon>Rhizophydiales</taxon>
        <taxon>Rhizophydiales incertae sedis</taxon>
        <taxon>Batrachochytrium</taxon>
    </lineage>
</organism>
<dbReference type="InParanoid" id="F4PDJ9"/>
<dbReference type="PROSITE" id="PS50294">
    <property type="entry name" value="WD_REPEATS_REGION"/>
    <property type="match status" value="4"/>
</dbReference>
<dbReference type="InterPro" id="IPR020472">
    <property type="entry name" value="WD40_PAC1"/>
</dbReference>
<dbReference type="OrthoDB" id="6262491at2759"/>
<dbReference type="InterPro" id="IPR036322">
    <property type="entry name" value="WD40_repeat_dom_sf"/>
</dbReference>
<name>F4PDJ9_BATDJ</name>
<feature type="repeat" description="WD" evidence="4">
    <location>
        <begin position="275"/>
        <end position="316"/>
    </location>
</feature>
<accession>F4PDJ9</accession>
<evidence type="ECO:0000256" key="1">
    <source>
        <dbReference type="ARBA" id="ARBA00022490"/>
    </source>
</evidence>
<dbReference type="PRINTS" id="PR00320">
    <property type="entry name" value="GPROTEINBRPT"/>
</dbReference>
<gene>
    <name evidence="5" type="ORF">BATDEDRAFT_36210</name>
</gene>
<protein>
    <submittedName>
        <fullName evidence="5">Uncharacterized protein</fullName>
    </submittedName>
</protein>
<evidence type="ECO:0000313" key="6">
    <source>
        <dbReference type="Proteomes" id="UP000007241"/>
    </source>
</evidence>
<dbReference type="InterPro" id="IPR015943">
    <property type="entry name" value="WD40/YVTN_repeat-like_dom_sf"/>
</dbReference>
<dbReference type="GeneID" id="18241012"/>
<dbReference type="EMBL" id="GL882895">
    <property type="protein sequence ID" value="EGF76691.1"/>
    <property type="molecule type" value="Genomic_DNA"/>
</dbReference>
<dbReference type="PANTHER" id="PTHR19849">
    <property type="entry name" value="PHOSPHOLIPASE A-2-ACTIVATING PROTEIN"/>
    <property type="match status" value="1"/>
</dbReference>
<dbReference type="SMART" id="SM00320">
    <property type="entry name" value="WD40"/>
    <property type="match status" value="6"/>
</dbReference>
<dbReference type="RefSeq" id="XP_006682659.1">
    <property type="nucleotide sequence ID" value="XM_006682596.1"/>
</dbReference>
<dbReference type="Pfam" id="PF00400">
    <property type="entry name" value="WD40"/>
    <property type="match status" value="6"/>
</dbReference>
<dbReference type="GO" id="GO:0005737">
    <property type="term" value="C:cytoplasm"/>
    <property type="evidence" value="ECO:0007669"/>
    <property type="project" value="UniProtKB-ARBA"/>
</dbReference>
<dbReference type="PROSITE" id="PS50082">
    <property type="entry name" value="WD_REPEATS_2"/>
    <property type="match status" value="6"/>
</dbReference>
<dbReference type="InterPro" id="IPR001680">
    <property type="entry name" value="WD40_rpt"/>
</dbReference>
<feature type="repeat" description="WD" evidence="4">
    <location>
        <begin position="152"/>
        <end position="191"/>
    </location>
</feature>